<keyword evidence="1" id="KW-0175">Coiled coil</keyword>
<protein>
    <submittedName>
        <fullName evidence="2">Uncharacterized protein</fullName>
    </submittedName>
</protein>
<gene>
    <name evidence="2" type="ORF">NW766_005773</name>
</gene>
<name>A0A9W8PSQ6_9HYPO</name>
<dbReference type="OrthoDB" id="10502621at2759"/>
<keyword evidence="3" id="KW-1185">Reference proteome</keyword>
<sequence>MNGQQKRKLHDFLRRNSARIEKTVIEMVTDALDKQLNELVKEEAEDRDWEEQEIATLEKERDEALEMAAQAEKAAAEARGKHERKVDLMKKQFDNRLAIKEAKIASLESRLANINALLREDLPVAQTVAPKYES</sequence>
<feature type="coiled-coil region" evidence="1">
    <location>
        <begin position="25"/>
        <end position="117"/>
    </location>
</feature>
<evidence type="ECO:0000313" key="3">
    <source>
        <dbReference type="Proteomes" id="UP001152130"/>
    </source>
</evidence>
<comment type="caution">
    <text evidence="2">The sequence shown here is derived from an EMBL/GenBank/DDBJ whole genome shotgun (WGS) entry which is preliminary data.</text>
</comment>
<organism evidence="2 3">
    <name type="scientific">Fusarium irregulare</name>
    <dbReference type="NCBI Taxonomy" id="2494466"/>
    <lineage>
        <taxon>Eukaryota</taxon>
        <taxon>Fungi</taxon>
        <taxon>Dikarya</taxon>
        <taxon>Ascomycota</taxon>
        <taxon>Pezizomycotina</taxon>
        <taxon>Sordariomycetes</taxon>
        <taxon>Hypocreomycetidae</taxon>
        <taxon>Hypocreales</taxon>
        <taxon>Nectriaceae</taxon>
        <taxon>Fusarium</taxon>
        <taxon>Fusarium incarnatum-equiseti species complex</taxon>
    </lineage>
</organism>
<reference evidence="2" key="1">
    <citation type="submission" date="2022-10" db="EMBL/GenBank/DDBJ databases">
        <title>Fusarium specimens isolated from Avocado Roots.</title>
        <authorList>
            <person name="Stajich J."/>
            <person name="Roper C."/>
            <person name="Heimlech-Rivalta G."/>
        </authorList>
    </citation>
    <scope>NUCLEOTIDE SEQUENCE</scope>
    <source>
        <strain evidence="2">CF00143</strain>
    </source>
</reference>
<dbReference type="AlphaFoldDB" id="A0A9W8PSQ6"/>
<evidence type="ECO:0000256" key="1">
    <source>
        <dbReference type="SAM" id="Coils"/>
    </source>
</evidence>
<accession>A0A9W8PSQ6</accession>
<proteinExistence type="predicted"/>
<evidence type="ECO:0000313" key="2">
    <source>
        <dbReference type="EMBL" id="KAJ4015430.1"/>
    </source>
</evidence>
<dbReference type="Proteomes" id="UP001152130">
    <property type="component" value="Unassembled WGS sequence"/>
</dbReference>
<dbReference type="EMBL" id="JAPDHF010000007">
    <property type="protein sequence ID" value="KAJ4015430.1"/>
    <property type="molecule type" value="Genomic_DNA"/>
</dbReference>